<dbReference type="EMBL" id="CAEKKB010000005">
    <property type="protein sequence ID" value="CAB4309608.1"/>
    <property type="molecule type" value="Genomic_DNA"/>
</dbReference>
<proteinExistence type="predicted"/>
<dbReference type="Proteomes" id="UP000507245">
    <property type="component" value="Unassembled WGS sequence"/>
</dbReference>
<feature type="chain" id="PRO_5027045693" description="Secreted protein" evidence="1">
    <location>
        <begin position="25"/>
        <end position="86"/>
    </location>
</feature>
<gene>
    <name evidence="2" type="ORF">ORAREDHAP_LOCUS30893</name>
</gene>
<feature type="signal peptide" evidence="1">
    <location>
        <begin position="1"/>
        <end position="24"/>
    </location>
</feature>
<evidence type="ECO:0008006" key="4">
    <source>
        <dbReference type="Google" id="ProtNLM"/>
    </source>
</evidence>
<evidence type="ECO:0000256" key="1">
    <source>
        <dbReference type="SAM" id="SignalP"/>
    </source>
</evidence>
<sequence>MVLVSSIPTKIFSSLLIWLHLVAASASRKRSFLRTTLKMCRVRAFAFSRVPTPPPSTMLMCGSSSPQFVPLMSSRAVLAAAGLNFG</sequence>
<evidence type="ECO:0000313" key="2">
    <source>
        <dbReference type="EMBL" id="CAB4309608.1"/>
    </source>
</evidence>
<reference evidence="3" key="1">
    <citation type="journal article" date="2020" name="Genome Biol.">
        <title>Gamete binning: chromosome-level and haplotype-resolved genome assembly enabled by high-throughput single-cell sequencing of gamete genomes.</title>
        <authorList>
            <person name="Campoy J.A."/>
            <person name="Sun H."/>
            <person name="Goel M."/>
            <person name="Jiao W.-B."/>
            <person name="Folz-Donahue K."/>
            <person name="Wang N."/>
            <person name="Rubio M."/>
            <person name="Liu C."/>
            <person name="Kukat C."/>
            <person name="Ruiz D."/>
            <person name="Huettel B."/>
            <person name="Schneeberger K."/>
        </authorList>
    </citation>
    <scope>NUCLEOTIDE SEQUENCE [LARGE SCALE GENOMIC DNA]</scope>
    <source>
        <strain evidence="3">cv. Rojo Pasion</strain>
    </source>
</reference>
<evidence type="ECO:0000313" key="3">
    <source>
        <dbReference type="Proteomes" id="UP000507245"/>
    </source>
</evidence>
<dbReference type="AlphaFoldDB" id="A0A6J5XFC8"/>
<name>A0A6J5XFC8_PRUAR</name>
<protein>
    <recommendedName>
        <fullName evidence="4">Secreted protein</fullName>
    </recommendedName>
</protein>
<accession>A0A6J5XFC8</accession>
<keyword evidence="3" id="KW-1185">Reference proteome</keyword>
<organism evidence="2 3">
    <name type="scientific">Prunus armeniaca</name>
    <name type="common">Apricot</name>
    <name type="synonym">Armeniaca vulgaris</name>
    <dbReference type="NCBI Taxonomy" id="36596"/>
    <lineage>
        <taxon>Eukaryota</taxon>
        <taxon>Viridiplantae</taxon>
        <taxon>Streptophyta</taxon>
        <taxon>Embryophyta</taxon>
        <taxon>Tracheophyta</taxon>
        <taxon>Spermatophyta</taxon>
        <taxon>Magnoliopsida</taxon>
        <taxon>eudicotyledons</taxon>
        <taxon>Gunneridae</taxon>
        <taxon>Pentapetalae</taxon>
        <taxon>rosids</taxon>
        <taxon>fabids</taxon>
        <taxon>Rosales</taxon>
        <taxon>Rosaceae</taxon>
        <taxon>Amygdaloideae</taxon>
        <taxon>Amygdaleae</taxon>
        <taxon>Prunus</taxon>
    </lineage>
</organism>
<keyword evidence="1" id="KW-0732">Signal</keyword>